<keyword evidence="4 8" id="KW-1133">Transmembrane helix</keyword>
<evidence type="ECO:0000256" key="2">
    <source>
        <dbReference type="ARBA" id="ARBA00005278"/>
    </source>
</evidence>
<dbReference type="PANTHER" id="PTHR22550">
    <property type="entry name" value="SPORE GERMINATION PROTEIN"/>
    <property type="match status" value="1"/>
</dbReference>
<keyword evidence="5 6" id="KW-0472">Membrane</keyword>
<feature type="transmembrane region" description="Helical" evidence="8">
    <location>
        <begin position="404"/>
        <end position="433"/>
    </location>
</feature>
<dbReference type="Proteomes" id="UP000253314">
    <property type="component" value="Unassembled WGS sequence"/>
</dbReference>
<evidence type="ECO:0000256" key="8">
    <source>
        <dbReference type="SAM" id="Phobius"/>
    </source>
</evidence>
<dbReference type="EMBL" id="QOCW01000001">
    <property type="protein sequence ID" value="RBW71230.1"/>
    <property type="molecule type" value="Genomic_DNA"/>
</dbReference>
<sequence>MFRWNKTKESHKQSNQQSNKKSHIHLESYTAELTNLLADNLNIIKQSIGQSPDVVIREFKIASLGVNAALVYISGLVDKETINEQIMKSTMLDLSAANENIDVLKAGSLIKENIKNYAITISKVKDVQTLDECLLNILSGNIALFIDGTRDVLILIAPGWETRSIEEPTTEALVRGPRDGFVETLIFNTGLIRRRIRDPNLTMVPYKLGQRSKTDVMVVYMKGITNGKLVNEVKRRIEQINIDNVLESGIVEQLIEDDPLSPFPQIQMTERPDKVAACLLEGRVAILIDNTPFVLMAPVTFSSLLHSPEDYYERWFVSSLIRLMRFGAIFISLSAPSLYVALISYHQGLIPTNLVISIAASREGVPFPSIFEALLMEVTIELLREAGVRLPKPIGQTIGIVGGLVIGEAAVTAGLVSPMMVIVVALTAISSFALPQYGLGIAIRILRFGMILAAAFLGLYGIVMTYLMISIHLVKLKSFGVNYLAPFVPYCPSDWKDSLIRMPLTMMKKRPEMLKTKDRKRMTKQYGGKG</sequence>
<evidence type="ECO:0000256" key="6">
    <source>
        <dbReference type="PIRNR" id="PIRNR005690"/>
    </source>
</evidence>
<organism evidence="9 10">
    <name type="scientific">Bacillus taeanensis</name>
    <dbReference type="NCBI Taxonomy" id="273032"/>
    <lineage>
        <taxon>Bacteria</taxon>
        <taxon>Bacillati</taxon>
        <taxon>Bacillota</taxon>
        <taxon>Bacilli</taxon>
        <taxon>Bacillales</taxon>
        <taxon>Bacillaceae</taxon>
        <taxon>Bacillus</taxon>
    </lineage>
</organism>
<name>A0A366XXV5_9BACI</name>
<evidence type="ECO:0000256" key="4">
    <source>
        <dbReference type="ARBA" id="ARBA00022989"/>
    </source>
</evidence>
<comment type="similarity">
    <text evidence="2 6">Belongs to the GerABKA family.</text>
</comment>
<dbReference type="Pfam" id="PF03323">
    <property type="entry name" value="GerA"/>
    <property type="match status" value="1"/>
</dbReference>
<dbReference type="OrthoDB" id="9772630at2"/>
<evidence type="ECO:0000256" key="3">
    <source>
        <dbReference type="ARBA" id="ARBA00022692"/>
    </source>
</evidence>
<keyword evidence="3 8" id="KW-0812">Transmembrane</keyword>
<dbReference type="PIRSF" id="PIRSF005690">
    <property type="entry name" value="GerBA"/>
    <property type="match status" value="1"/>
</dbReference>
<evidence type="ECO:0000256" key="7">
    <source>
        <dbReference type="SAM" id="MobiDB-lite"/>
    </source>
</evidence>
<dbReference type="PANTHER" id="PTHR22550:SF5">
    <property type="entry name" value="LEUCINE ZIPPER PROTEIN 4"/>
    <property type="match status" value="1"/>
</dbReference>
<feature type="compositionally biased region" description="Basic and acidic residues" evidence="7">
    <location>
        <begin position="1"/>
        <end position="12"/>
    </location>
</feature>
<accession>A0A366XXV5</accession>
<feature type="transmembrane region" description="Helical" evidence="8">
    <location>
        <begin position="323"/>
        <end position="345"/>
    </location>
</feature>
<gene>
    <name evidence="9" type="ORF">DS031_00305</name>
</gene>
<feature type="region of interest" description="Disordered" evidence="7">
    <location>
        <begin position="1"/>
        <end position="22"/>
    </location>
</feature>
<dbReference type="AlphaFoldDB" id="A0A366XXV5"/>
<dbReference type="RefSeq" id="WP_113803934.1">
    <property type="nucleotide sequence ID" value="NZ_QOCW01000001.1"/>
</dbReference>
<evidence type="ECO:0000256" key="5">
    <source>
        <dbReference type="ARBA" id="ARBA00023136"/>
    </source>
</evidence>
<feature type="transmembrane region" description="Helical" evidence="8">
    <location>
        <begin position="445"/>
        <end position="469"/>
    </location>
</feature>
<dbReference type="InterPro" id="IPR050768">
    <property type="entry name" value="UPF0353/GerABKA_families"/>
</dbReference>
<protein>
    <submittedName>
        <fullName evidence="9">Spore germination protein</fullName>
    </submittedName>
</protein>
<comment type="subcellular location">
    <subcellularLocation>
        <location evidence="6">Cell membrane</location>
    </subcellularLocation>
    <subcellularLocation>
        <location evidence="1">Membrane</location>
        <topology evidence="1">Multi-pass membrane protein</topology>
    </subcellularLocation>
</comment>
<dbReference type="GO" id="GO:0009847">
    <property type="term" value="P:spore germination"/>
    <property type="evidence" value="ECO:0007669"/>
    <property type="project" value="UniProtKB-UniRule"/>
</dbReference>
<dbReference type="GO" id="GO:0005886">
    <property type="term" value="C:plasma membrane"/>
    <property type="evidence" value="ECO:0007669"/>
    <property type="project" value="UniProtKB-SubCell"/>
</dbReference>
<keyword evidence="10" id="KW-1185">Reference proteome</keyword>
<reference evidence="9 10" key="1">
    <citation type="submission" date="2018-07" db="EMBL/GenBank/DDBJ databases">
        <title>Lottiidibacillus patelloidae gen. nov., sp. nov., isolated from the intestinal tract of a marine limpet and the reclassification of B. taeanensis BH030017T, B. algicola KMM 3737T and B. hwajinpoensis SW-72T as genus Lottiidibacillus.</title>
        <authorList>
            <person name="Liu R."/>
            <person name="Huang Z."/>
        </authorList>
    </citation>
    <scope>NUCLEOTIDE SEQUENCE [LARGE SCALE GENOMIC DNA]</scope>
    <source>
        <strain evidence="9 10">BH030017</strain>
    </source>
</reference>
<dbReference type="InterPro" id="IPR004995">
    <property type="entry name" value="Spore_Ger"/>
</dbReference>
<evidence type="ECO:0000313" key="10">
    <source>
        <dbReference type="Proteomes" id="UP000253314"/>
    </source>
</evidence>
<evidence type="ECO:0000256" key="1">
    <source>
        <dbReference type="ARBA" id="ARBA00004141"/>
    </source>
</evidence>
<evidence type="ECO:0000313" key="9">
    <source>
        <dbReference type="EMBL" id="RBW71230.1"/>
    </source>
</evidence>
<comment type="caution">
    <text evidence="9">The sequence shown here is derived from an EMBL/GenBank/DDBJ whole genome shotgun (WGS) entry which is preliminary data.</text>
</comment>
<proteinExistence type="inferred from homology"/>